<dbReference type="AlphaFoldDB" id="A0A183BQD9"/>
<evidence type="ECO:0000313" key="2">
    <source>
        <dbReference type="Proteomes" id="UP000050741"/>
    </source>
</evidence>
<dbReference type="GO" id="GO:0005886">
    <property type="term" value="C:plasma membrane"/>
    <property type="evidence" value="ECO:0007669"/>
    <property type="project" value="TreeGrafter"/>
</dbReference>
<comment type="similarity">
    <text evidence="1">Belongs to the EFR3 family.</text>
</comment>
<dbReference type="Pfam" id="PF21052">
    <property type="entry name" value="EFR3_ARM"/>
    <property type="match status" value="1"/>
</dbReference>
<dbReference type="InterPro" id="IPR051851">
    <property type="entry name" value="EFR3_Homologs"/>
</dbReference>
<proteinExistence type="inferred from homology"/>
<reference evidence="3" key="3">
    <citation type="submission" date="2016-06" db="UniProtKB">
        <authorList>
            <consortium name="WormBaseParasite"/>
        </authorList>
    </citation>
    <scope>IDENTIFICATION</scope>
</reference>
<reference evidence="2" key="1">
    <citation type="submission" date="2013-12" db="EMBL/GenBank/DDBJ databases">
        <authorList>
            <person name="Aslett M."/>
        </authorList>
    </citation>
    <scope>NUCLEOTIDE SEQUENCE [LARGE SCALE GENOMIC DNA]</scope>
    <source>
        <strain evidence="2">Lindley</strain>
    </source>
</reference>
<organism evidence="2 3">
    <name type="scientific">Globodera pallida</name>
    <name type="common">Potato cyst nematode worm</name>
    <name type="synonym">Heterodera pallida</name>
    <dbReference type="NCBI Taxonomy" id="36090"/>
    <lineage>
        <taxon>Eukaryota</taxon>
        <taxon>Metazoa</taxon>
        <taxon>Ecdysozoa</taxon>
        <taxon>Nematoda</taxon>
        <taxon>Chromadorea</taxon>
        <taxon>Rhabditida</taxon>
        <taxon>Tylenchina</taxon>
        <taxon>Tylenchomorpha</taxon>
        <taxon>Tylenchoidea</taxon>
        <taxon>Heteroderidae</taxon>
        <taxon>Heteroderinae</taxon>
        <taxon>Globodera</taxon>
    </lineage>
</organism>
<dbReference type="InterPro" id="IPR049152">
    <property type="entry name" value="EFR3-like_ARM"/>
</dbReference>
<dbReference type="Gene3D" id="1.25.10.10">
    <property type="entry name" value="Leucine-rich Repeat Variant"/>
    <property type="match status" value="1"/>
</dbReference>
<dbReference type="PANTHER" id="PTHR12444">
    <property type="entry name" value="PROTEIN EFR3 HOMOLOG CMP44E"/>
    <property type="match status" value="1"/>
</dbReference>
<keyword evidence="2" id="KW-1185">Reference proteome</keyword>
<protein>
    <submittedName>
        <fullName evidence="3">Non-specific serine/threonine protein kinase</fullName>
    </submittedName>
</protein>
<reference evidence="2" key="2">
    <citation type="submission" date="2014-05" db="EMBL/GenBank/DDBJ databases">
        <title>The genome and life-stage specific transcriptomes of Globodera pallida elucidate key aspects of plant parasitism by a cyst nematode.</title>
        <authorList>
            <person name="Cotton J.A."/>
            <person name="Lilley C.J."/>
            <person name="Jones L.M."/>
            <person name="Kikuchi T."/>
            <person name="Reid A.J."/>
            <person name="Thorpe P."/>
            <person name="Tsai I.J."/>
            <person name="Beasley H."/>
            <person name="Blok V."/>
            <person name="Cock P.J.A."/>
            <person name="Van den Akker S.E."/>
            <person name="Holroyd N."/>
            <person name="Hunt M."/>
            <person name="Mantelin S."/>
            <person name="Naghra H."/>
            <person name="Pain A."/>
            <person name="Palomares-Rius J.E."/>
            <person name="Zarowiecki M."/>
            <person name="Berriman M."/>
            <person name="Jones J.T."/>
            <person name="Urwin P.E."/>
        </authorList>
    </citation>
    <scope>NUCLEOTIDE SEQUENCE [LARGE SCALE GENOMIC DNA]</scope>
    <source>
        <strain evidence="2">Lindley</strain>
    </source>
</reference>
<dbReference type="InterPro" id="IPR016024">
    <property type="entry name" value="ARM-type_fold"/>
</dbReference>
<dbReference type="InterPro" id="IPR011989">
    <property type="entry name" value="ARM-like"/>
</dbReference>
<sequence>MQKLTFYSISHPEKLNRIGIYFIQRLTRDLTRQRFAEVKVTVDAMERLLKSCHGSPSLNQFIEGYLLMVQRLLETNNAHMEKLATDLFVRFSGIEEDSPSYHRQYDFFISKFSSMCHAQNGAYIRSQRFNGLRGLRGVIWKSASDDLQANIWEKQHMNKIVPSILFNFQHDDENDDLEDQGVDQSTGMLYNHYPDEPGSEGSEPEPRNLALQCLRELFQKCSFGSLKSVLEPVFIHFELHHKWDPPATFAIKTFKAILYSIQSQNSYFVIQELINQLELQPTTEPEVRVGMATVLARIVSIAGTSIGPLLLAIFNSLLKQLRSSVEFQQSRQCTDHETERLFQDTLINALGDFASALPDYQKVEIMMFTAASIPIITESNNSVSVGATTAGEQIKWVQTSEAFLQKLLVKTLLQVATKYKTLYLATVFTDAFLKTLLQLQLTTDPEVRLIAQRIFHTLLDRHENQARLEHIQFVADLDIELQLSVEKCSRQDQLFMRRHIHAITSALYRNVVQAVYGQQPSGPVGGASLDDQLDAVLCSIALLCTEVSNDDETMVELLRLVLAFQLMALENGNQMSAEKWSRVHNLVAKFMNLCSCLLAIPALCQHVQQVIKAREKRAHPSLNIVDNAKKVAADVAEKLTLQAYSPPAGRAPIAHMDSEDNEQSNGETLTCRTIDGTELSLREKISADRVGIVDLGAEPSMLFSSETIFEAIQASNKCAQRLLQPFKPLALAQTLSATGSNVYLQNGSKLGGAGFTNNSIISAFTPLAAGASSSTTSGEGNLRGEQRTAVVWTDCLLL</sequence>
<evidence type="ECO:0000256" key="1">
    <source>
        <dbReference type="ARBA" id="ARBA00010216"/>
    </source>
</evidence>
<dbReference type="WBParaSite" id="GPLIN_000282500">
    <property type="protein sequence ID" value="GPLIN_000282500"/>
    <property type="gene ID" value="GPLIN_000282500"/>
</dbReference>
<dbReference type="GO" id="GO:0072659">
    <property type="term" value="P:protein localization to plasma membrane"/>
    <property type="evidence" value="ECO:0007669"/>
    <property type="project" value="TreeGrafter"/>
</dbReference>
<accession>A0A183BQD9</accession>
<dbReference type="PANTHER" id="PTHR12444:SF8">
    <property type="entry name" value="PROTEIN EFR3 HOMOLOG CMP44E"/>
    <property type="match status" value="1"/>
</dbReference>
<dbReference type="Proteomes" id="UP000050741">
    <property type="component" value="Unassembled WGS sequence"/>
</dbReference>
<name>A0A183BQD9_GLOPA</name>
<evidence type="ECO:0000313" key="3">
    <source>
        <dbReference type="WBParaSite" id="GPLIN_000282500"/>
    </source>
</evidence>
<dbReference type="SUPFAM" id="SSF48371">
    <property type="entry name" value="ARM repeat"/>
    <property type="match status" value="1"/>
</dbReference>